<evidence type="ECO:0000256" key="9">
    <source>
        <dbReference type="SAM" id="Phobius"/>
    </source>
</evidence>
<evidence type="ECO:0000256" key="6">
    <source>
        <dbReference type="ARBA" id="ARBA00022777"/>
    </source>
</evidence>
<dbReference type="InterPro" id="IPR013656">
    <property type="entry name" value="PAS_4"/>
</dbReference>
<dbReference type="InterPro" id="IPR003660">
    <property type="entry name" value="HAMP_dom"/>
</dbReference>
<dbReference type="InterPro" id="IPR036097">
    <property type="entry name" value="HisK_dim/P_sf"/>
</dbReference>
<dbReference type="Pfam" id="PF00512">
    <property type="entry name" value="HisKA"/>
    <property type="match status" value="1"/>
</dbReference>
<gene>
    <name evidence="14" type="ORF">K1X11_004950</name>
</gene>
<dbReference type="GO" id="GO:0005524">
    <property type="term" value="F:ATP binding"/>
    <property type="evidence" value="ECO:0007669"/>
    <property type="project" value="UniProtKB-KW"/>
</dbReference>
<dbReference type="PROSITE" id="PS50109">
    <property type="entry name" value="HIS_KIN"/>
    <property type="match status" value="1"/>
</dbReference>
<dbReference type="CDD" id="cd00130">
    <property type="entry name" value="PAS"/>
    <property type="match status" value="1"/>
</dbReference>
<feature type="transmembrane region" description="Helical" evidence="9">
    <location>
        <begin position="344"/>
        <end position="365"/>
    </location>
</feature>
<organism evidence="14 15">
    <name type="scientific">Actomonas aquatica</name>
    <dbReference type="NCBI Taxonomy" id="2866162"/>
    <lineage>
        <taxon>Bacteria</taxon>
        <taxon>Pseudomonadati</taxon>
        <taxon>Verrucomicrobiota</taxon>
        <taxon>Opitutia</taxon>
        <taxon>Opitutales</taxon>
        <taxon>Opitutaceae</taxon>
        <taxon>Actomonas</taxon>
    </lineage>
</organism>
<accession>A0ABZ1CBA8</accession>
<evidence type="ECO:0000259" key="10">
    <source>
        <dbReference type="PROSITE" id="PS50109"/>
    </source>
</evidence>
<dbReference type="InterPro" id="IPR050736">
    <property type="entry name" value="Sensor_HK_Regulatory"/>
</dbReference>
<dbReference type="Pfam" id="PF02518">
    <property type="entry name" value="HATPase_c"/>
    <property type="match status" value="1"/>
</dbReference>
<dbReference type="CDD" id="cd16922">
    <property type="entry name" value="HATPase_EvgS-ArcB-TorS-like"/>
    <property type="match status" value="1"/>
</dbReference>
<evidence type="ECO:0000256" key="7">
    <source>
        <dbReference type="ARBA" id="ARBA00023012"/>
    </source>
</evidence>
<dbReference type="SMART" id="SM00388">
    <property type="entry name" value="HisKA"/>
    <property type="match status" value="1"/>
</dbReference>
<keyword evidence="9" id="KW-1133">Transmembrane helix</keyword>
<dbReference type="InterPro" id="IPR035965">
    <property type="entry name" value="PAS-like_dom_sf"/>
</dbReference>
<dbReference type="EC" id="2.7.13.3" evidence="3"/>
<dbReference type="InterPro" id="IPR003661">
    <property type="entry name" value="HisK_dim/P_dom"/>
</dbReference>
<evidence type="ECO:0000313" key="15">
    <source>
        <dbReference type="Proteomes" id="UP000738431"/>
    </source>
</evidence>
<dbReference type="RefSeq" id="WP_255599898.1">
    <property type="nucleotide sequence ID" value="NZ_CP139781.1"/>
</dbReference>
<dbReference type="PRINTS" id="PR00344">
    <property type="entry name" value="BCTRLSENSOR"/>
</dbReference>
<keyword evidence="8" id="KW-0175">Coiled coil</keyword>
<feature type="coiled-coil region" evidence="8">
    <location>
        <begin position="1275"/>
        <end position="1302"/>
    </location>
</feature>
<feature type="domain" description="HAMP" evidence="13">
    <location>
        <begin position="363"/>
        <end position="416"/>
    </location>
</feature>
<keyword evidence="4" id="KW-0597">Phosphoprotein</keyword>
<comment type="catalytic activity">
    <reaction evidence="1">
        <text>ATP + protein L-histidine = ADP + protein N-phospho-L-histidine.</text>
        <dbReference type="EC" id="2.7.13.3"/>
    </reaction>
</comment>
<sequence>MSLDSYRARFLAAMASVVMLGFIAMLLLNRHYGQGMIVSHAEALAEQGLQRMVSQLRSITADAVRQEQILETVVARQGKTVNPVGALLEVAPLFLAEDTLTYAGVAVAGTGEYAFLQRRESGAVGLRHYTRDETGAWIIRDAAMRPDGTMEGETQSPWDGYDVRERPFYQAAQARTGRVWTDSYLFPANEFTAAERGVTLAAGIRGEAEELLAVVEVDFGTLELSRYVAELQRGIAGQVFVLEERSDGSRRLVVHSDAEAMALGSAAGLAFDPLVLASSQRLAGGFDSFASGQAESVLLHFDEEDYVASALVLSGEAQPKWMVVSVLPVAAVSGNLNALQWATFWGLAFIAAGGLAFSWLLAAGLNRPLIKLSTQVDRLSRAEEVDLEVGKRGPREVKELAQRFKVMADRVAQREQELVAAEAQARAKSQRVQATHRALLAAAQEVVEAKGEAASHFERLLELVMEAIEVQLAMIWRVDDVRGGIACVGSCGEAVVPGEGYVFLPWKDMPTYHVTLRETGRLVTEDAARDPVIAEFYARRPKVDGRVGLLDVAIKSEGKLAGVVSLQTVGREEGWSAEEMLLAGGIADVVALLWERDARRQAEASLRARARRLWRANDSMHEIALVLAQTTLADAIEQVLESSVELLRAWRVSVWRRCEESSDFELVALRTAEAEMTRETRRLSHEDQPGYWRDMERDGRVVIEDVTTDPRTKALVAERLPEDGPFAALDLGVFVGGQLSGLFSVHREGPNQWSPEDELVARAMTDLLAFAFEREARERAERALEVQASRLARNGELVAALTREISAMGSIQEGVRAANQYCGEALEVDYVVVWLGADNDQVYENADVYAVKSGEHLQGVPLPSRALAGLLRQLADERCVVLPNSMEHPVLGAYFSRNLPELPAFNCLIAPVFSRDRTVGVICAQVTDLEREWRPEERFFIRAVADVLSLRMESLARRQAEEYLRRRSDRIGQMNTALSRVATDPVVHGDKAEEALRRLTTICVDGLTGVQVSVWFRHRQPDRLELHHRVGPREEQRGEVECLSRAVAPRHMAALEAQRHVLVPVVSQHEWADELGGEKLAQRRVVSLFDTSVRLRGELAGMLRIESTTTRHAWTEEEKIFVGAIADMVGSVFESEARRIAEMENEEARERMRLLIARTPLAAIEWDRNMRIRGWNPAAERLFGVKAAEVLGQSGWFLVDETDRLRVVRGWREVLRNNSSIELRVSNRTADGREVICDWHNSLLSDVDGRALGISSLVEDVTERVRAERAVHELNTSLEQRVAERTEALQLANERLQELDRLKSEFLATMSHELRTPLNSIIGFSKILKTGLAGELNEEQTNQITRVHSAGVHLLGLINDLLDLSKIEAGRMRLAVERFNPQKLLDDLRHLLSPMVALKDMEFVVQNEAPEVEIVSDPTRVYQVLVNLATNAVKFTQQGRVTVRVTQKQEKLWFEVVDTGMGIEADKMGYLFEAFRQVDSSARRHFEGTGLGLYLSRKIVSMLGGAIGVDSVFGQGSTFHFWLPLRATAPRSGSQPPL</sequence>
<evidence type="ECO:0000256" key="4">
    <source>
        <dbReference type="ARBA" id="ARBA00022553"/>
    </source>
</evidence>
<reference evidence="14 15" key="2">
    <citation type="submission" date="2023-12" db="EMBL/GenBank/DDBJ databases">
        <title>Description of an unclassified Opitutus bacterium of Verrucomicrobiota.</title>
        <authorList>
            <person name="Zhang D.-F."/>
        </authorList>
    </citation>
    <scope>NUCLEOTIDE SEQUENCE [LARGE SCALE GENOMIC DNA]</scope>
    <source>
        <strain evidence="14 15">WL0086</strain>
    </source>
</reference>
<dbReference type="CDD" id="cd00082">
    <property type="entry name" value="HisKA"/>
    <property type="match status" value="1"/>
</dbReference>
<dbReference type="PANTHER" id="PTHR43711:SF1">
    <property type="entry name" value="HISTIDINE KINASE 1"/>
    <property type="match status" value="1"/>
</dbReference>
<dbReference type="Gene3D" id="3.30.450.20">
    <property type="entry name" value="PAS domain"/>
    <property type="match status" value="3"/>
</dbReference>
<dbReference type="InterPro" id="IPR005467">
    <property type="entry name" value="His_kinase_dom"/>
</dbReference>
<dbReference type="PROSITE" id="PS50113">
    <property type="entry name" value="PAC"/>
    <property type="match status" value="1"/>
</dbReference>
<dbReference type="InterPro" id="IPR000700">
    <property type="entry name" value="PAS-assoc_C"/>
</dbReference>
<keyword evidence="15" id="KW-1185">Reference proteome</keyword>
<keyword evidence="14" id="KW-0547">Nucleotide-binding</keyword>
<feature type="domain" description="Histidine kinase" evidence="10">
    <location>
        <begin position="1309"/>
        <end position="1527"/>
    </location>
</feature>
<keyword evidence="5" id="KW-0808">Transferase</keyword>
<dbReference type="InterPro" id="IPR029016">
    <property type="entry name" value="GAF-like_dom_sf"/>
</dbReference>
<keyword evidence="9" id="KW-0472">Membrane</keyword>
<dbReference type="NCBIfam" id="TIGR00229">
    <property type="entry name" value="sensory_box"/>
    <property type="match status" value="1"/>
</dbReference>
<protein>
    <recommendedName>
        <fullName evidence="3">histidine kinase</fullName>
        <ecNumber evidence="3">2.7.13.3</ecNumber>
    </recommendedName>
</protein>
<dbReference type="InterPro" id="IPR036890">
    <property type="entry name" value="HATPase_C_sf"/>
</dbReference>
<evidence type="ECO:0000259" key="12">
    <source>
        <dbReference type="PROSITE" id="PS50113"/>
    </source>
</evidence>
<feature type="transmembrane region" description="Helical" evidence="9">
    <location>
        <begin position="6"/>
        <end position="28"/>
    </location>
</feature>
<dbReference type="SMART" id="SM00091">
    <property type="entry name" value="PAS"/>
    <property type="match status" value="1"/>
</dbReference>
<dbReference type="Pfam" id="PF01590">
    <property type="entry name" value="GAF"/>
    <property type="match status" value="2"/>
</dbReference>
<dbReference type="SMART" id="SM00387">
    <property type="entry name" value="HATPase_c"/>
    <property type="match status" value="1"/>
</dbReference>
<dbReference type="Gene3D" id="6.10.340.10">
    <property type="match status" value="1"/>
</dbReference>
<dbReference type="SUPFAM" id="SSF55874">
    <property type="entry name" value="ATPase domain of HSP90 chaperone/DNA topoisomerase II/histidine kinase"/>
    <property type="match status" value="1"/>
</dbReference>
<evidence type="ECO:0000259" key="11">
    <source>
        <dbReference type="PROSITE" id="PS50112"/>
    </source>
</evidence>
<dbReference type="PROSITE" id="PS50885">
    <property type="entry name" value="HAMP"/>
    <property type="match status" value="1"/>
</dbReference>
<reference evidence="14 15" key="1">
    <citation type="submission" date="2021-08" db="EMBL/GenBank/DDBJ databases">
        <authorList>
            <person name="Zhang D."/>
            <person name="Zhang A."/>
            <person name="Wang L."/>
        </authorList>
    </citation>
    <scope>NUCLEOTIDE SEQUENCE [LARGE SCALE GENOMIC DNA]</scope>
    <source>
        <strain evidence="14 15">WL0086</strain>
    </source>
</reference>
<dbReference type="SMART" id="SM00065">
    <property type="entry name" value="GAF"/>
    <property type="match status" value="3"/>
</dbReference>
<dbReference type="PROSITE" id="PS50112">
    <property type="entry name" value="PAS"/>
    <property type="match status" value="1"/>
</dbReference>
<dbReference type="SUPFAM" id="SSF55781">
    <property type="entry name" value="GAF domain-like"/>
    <property type="match status" value="4"/>
</dbReference>
<keyword evidence="14" id="KW-0067">ATP-binding</keyword>
<dbReference type="InterPro" id="IPR000014">
    <property type="entry name" value="PAS"/>
</dbReference>
<dbReference type="Gene3D" id="3.30.565.10">
    <property type="entry name" value="Histidine kinase-like ATPase, C-terminal domain"/>
    <property type="match status" value="1"/>
</dbReference>
<dbReference type="Gene3D" id="1.10.287.130">
    <property type="match status" value="1"/>
</dbReference>
<dbReference type="InterPro" id="IPR004358">
    <property type="entry name" value="Sig_transdc_His_kin-like_C"/>
</dbReference>
<dbReference type="SUPFAM" id="SSF55785">
    <property type="entry name" value="PYP-like sensor domain (PAS domain)"/>
    <property type="match status" value="1"/>
</dbReference>
<dbReference type="InterPro" id="IPR003018">
    <property type="entry name" value="GAF"/>
</dbReference>
<dbReference type="Proteomes" id="UP000738431">
    <property type="component" value="Chromosome"/>
</dbReference>
<feature type="domain" description="PAS" evidence="11">
    <location>
        <begin position="1148"/>
        <end position="1218"/>
    </location>
</feature>
<evidence type="ECO:0000256" key="8">
    <source>
        <dbReference type="SAM" id="Coils"/>
    </source>
</evidence>
<evidence type="ECO:0000256" key="5">
    <source>
        <dbReference type="ARBA" id="ARBA00022679"/>
    </source>
</evidence>
<feature type="domain" description="PAC" evidence="12">
    <location>
        <begin position="1219"/>
        <end position="1273"/>
    </location>
</feature>
<dbReference type="Pfam" id="PF08448">
    <property type="entry name" value="PAS_4"/>
    <property type="match status" value="1"/>
</dbReference>
<evidence type="ECO:0000256" key="3">
    <source>
        <dbReference type="ARBA" id="ARBA00012438"/>
    </source>
</evidence>
<name>A0ABZ1CBA8_9BACT</name>
<keyword evidence="9" id="KW-0812">Transmembrane</keyword>
<comment type="subcellular location">
    <subcellularLocation>
        <location evidence="2">Membrane</location>
    </subcellularLocation>
</comment>
<dbReference type="SUPFAM" id="SSF47384">
    <property type="entry name" value="Homodimeric domain of signal transducing histidine kinase"/>
    <property type="match status" value="1"/>
</dbReference>
<evidence type="ECO:0000256" key="2">
    <source>
        <dbReference type="ARBA" id="ARBA00004370"/>
    </source>
</evidence>
<dbReference type="Gene3D" id="3.30.450.40">
    <property type="match status" value="4"/>
</dbReference>
<proteinExistence type="predicted"/>
<dbReference type="EMBL" id="CP139781">
    <property type="protein sequence ID" value="WRQ88741.1"/>
    <property type="molecule type" value="Genomic_DNA"/>
</dbReference>
<dbReference type="PANTHER" id="PTHR43711">
    <property type="entry name" value="TWO-COMPONENT HISTIDINE KINASE"/>
    <property type="match status" value="1"/>
</dbReference>
<evidence type="ECO:0000313" key="14">
    <source>
        <dbReference type="EMBL" id="WRQ88741.1"/>
    </source>
</evidence>
<keyword evidence="6" id="KW-0418">Kinase</keyword>
<keyword evidence="7" id="KW-0902">Two-component regulatory system</keyword>
<dbReference type="InterPro" id="IPR003594">
    <property type="entry name" value="HATPase_dom"/>
</dbReference>
<evidence type="ECO:0000256" key="1">
    <source>
        <dbReference type="ARBA" id="ARBA00000085"/>
    </source>
</evidence>
<evidence type="ECO:0000259" key="13">
    <source>
        <dbReference type="PROSITE" id="PS50885"/>
    </source>
</evidence>